<evidence type="ECO:0000313" key="3">
    <source>
        <dbReference type="EMBL" id="RPA73652.1"/>
    </source>
</evidence>
<evidence type="ECO:0000259" key="2">
    <source>
        <dbReference type="PROSITE" id="PS50097"/>
    </source>
</evidence>
<dbReference type="InterPro" id="IPR011333">
    <property type="entry name" value="SKP1/BTB/POZ_sf"/>
</dbReference>
<gene>
    <name evidence="3" type="ORF">BJ508DRAFT_313617</name>
</gene>
<dbReference type="PROSITE" id="PS50097">
    <property type="entry name" value="BTB"/>
    <property type="match status" value="1"/>
</dbReference>
<reference evidence="3 4" key="1">
    <citation type="journal article" date="2018" name="Nat. Ecol. Evol.">
        <title>Pezizomycetes genomes reveal the molecular basis of ectomycorrhizal truffle lifestyle.</title>
        <authorList>
            <person name="Murat C."/>
            <person name="Payen T."/>
            <person name="Noel B."/>
            <person name="Kuo A."/>
            <person name="Morin E."/>
            <person name="Chen J."/>
            <person name="Kohler A."/>
            <person name="Krizsan K."/>
            <person name="Balestrini R."/>
            <person name="Da Silva C."/>
            <person name="Montanini B."/>
            <person name="Hainaut M."/>
            <person name="Levati E."/>
            <person name="Barry K.W."/>
            <person name="Belfiori B."/>
            <person name="Cichocki N."/>
            <person name="Clum A."/>
            <person name="Dockter R.B."/>
            <person name="Fauchery L."/>
            <person name="Guy J."/>
            <person name="Iotti M."/>
            <person name="Le Tacon F."/>
            <person name="Lindquist E.A."/>
            <person name="Lipzen A."/>
            <person name="Malagnac F."/>
            <person name="Mello A."/>
            <person name="Molinier V."/>
            <person name="Miyauchi S."/>
            <person name="Poulain J."/>
            <person name="Riccioni C."/>
            <person name="Rubini A."/>
            <person name="Sitrit Y."/>
            <person name="Splivallo R."/>
            <person name="Traeger S."/>
            <person name="Wang M."/>
            <person name="Zifcakova L."/>
            <person name="Wipf D."/>
            <person name="Zambonelli A."/>
            <person name="Paolocci F."/>
            <person name="Nowrousian M."/>
            <person name="Ottonello S."/>
            <person name="Baldrian P."/>
            <person name="Spatafora J.W."/>
            <person name="Henrissat B."/>
            <person name="Nagy L.G."/>
            <person name="Aury J.M."/>
            <person name="Wincker P."/>
            <person name="Grigoriev I.V."/>
            <person name="Bonfante P."/>
            <person name="Martin F.M."/>
        </authorList>
    </citation>
    <scope>NUCLEOTIDE SEQUENCE [LARGE SCALE GENOMIC DNA]</scope>
    <source>
        <strain evidence="3 4">RN42</strain>
    </source>
</reference>
<dbReference type="CDD" id="cd18186">
    <property type="entry name" value="BTB_POZ_ZBTB_KLHL-like"/>
    <property type="match status" value="1"/>
</dbReference>
<dbReference type="Proteomes" id="UP000275078">
    <property type="component" value="Unassembled WGS sequence"/>
</dbReference>
<dbReference type="Gene3D" id="3.30.710.10">
    <property type="entry name" value="Potassium Channel Kv1.1, Chain A"/>
    <property type="match status" value="1"/>
</dbReference>
<evidence type="ECO:0000313" key="4">
    <source>
        <dbReference type="Proteomes" id="UP000275078"/>
    </source>
</evidence>
<dbReference type="OrthoDB" id="6350321at2759"/>
<dbReference type="PANTHER" id="PTHR47843">
    <property type="entry name" value="BTB DOMAIN-CONTAINING PROTEIN-RELATED"/>
    <property type="match status" value="1"/>
</dbReference>
<dbReference type="AlphaFoldDB" id="A0A3N4HI56"/>
<feature type="domain" description="BTB" evidence="2">
    <location>
        <begin position="80"/>
        <end position="145"/>
    </location>
</feature>
<feature type="region of interest" description="Disordered" evidence="1">
    <location>
        <begin position="1"/>
        <end position="26"/>
    </location>
</feature>
<proteinExistence type="predicted"/>
<feature type="compositionally biased region" description="Pro residues" evidence="1">
    <location>
        <begin position="13"/>
        <end position="23"/>
    </location>
</feature>
<feature type="region of interest" description="Disordered" evidence="1">
    <location>
        <begin position="39"/>
        <end position="66"/>
    </location>
</feature>
<keyword evidence="4" id="KW-1185">Reference proteome</keyword>
<accession>A0A3N4HI56</accession>
<protein>
    <recommendedName>
        <fullName evidence="2">BTB domain-containing protein</fullName>
    </recommendedName>
</protein>
<name>A0A3N4HI56_ASCIM</name>
<dbReference type="InterPro" id="IPR000210">
    <property type="entry name" value="BTB/POZ_dom"/>
</dbReference>
<dbReference type="EMBL" id="ML119814">
    <property type="protein sequence ID" value="RPA73652.1"/>
    <property type="molecule type" value="Genomic_DNA"/>
</dbReference>
<evidence type="ECO:0000256" key="1">
    <source>
        <dbReference type="SAM" id="MobiDB-lite"/>
    </source>
</evidence>
<sequence length="366" mass="41332">MPPKPKDSESNPPSAPEPVPPTSPVDIFTSPTINVRLIAPSTSKPATEAPAPEQPNPKKRKLRSSGLAKAEEDSDIVVLKSFNLHVSVLKKHSEYFTGLFSFNGIEVAQDRVDFVAPEGLRDALNIVAFSCFATFLYSGTYNLADYSFMSEEKSPQISFWCNQLLHQTAIYVLGDRLLCNGLKKETLKQTYNLLLNYLVTYDKNSNQYTEQELQIYCNESAEIAWNKNMSEAIRMLFDNTTSNTEAASQKTFTGKAKLYLSQARMAWIGKDPMRNLLAAFVASIWHITISDYNNTISESRIKNRHHLISDPSDYEFMSLMLSYNVGLRPYSVDAFKRIPLSDFGLEGVDRRELYKPVDRCCLQATK</sequence>
<organism evidence="3 4">
    <name type="scientific">Ascobolus immersus RN42</name>
    <dbReference type="NCBI Taxonomy" id="1160509"/>
    <lineage>
        <taxon>Eukaryota</taxon>
        <taxon>Fungi</taxon>
        <taxon>Dikarya</taxon>
        <taxon>Ascomycota</taxon>
        <taxon>Pezizomycotina</taxon>
        <taxon>Pezizomycetes</taxon>
        <taxon>Pezizales</taxon>
        <taxon>Ascobolaceae</taxon>
        <taxon>Ascobolus</taxon>
    </lineage>
</organism>